<keyword evidence="2" id="KW-0479">Metal-binding</keyword>
<keyword evidence="5" id="KW-0482">Metalloprotease</keyword>
<name>A0ABT5U420_9GAMM</name>
<organism evidence="7 8">
    <name type="scientific">Spartinivicinus poritis</name>
    <dbReference type="NCBI Taxonomy" id="2994640"/>
    <lineage>
        <taxon>Bacteria</taxon>
        <taxon>Pseudomonadati</taxon>
        <taxon>Pseudomonadota</taxon>
        <taxon>Gammaproteobacteria</taxon>
        <taxon>Oceanospirillales</taxon>
        <taxon>Zooshikellaceae</taxon>
        <taxon>Spartinivicinus</taxon>
    </lineage>
</organism>
<dbReference type="Proteomes" id="UP001528823">
    <property type="component" value="Unassembled WGS sequence"/>
</dbReference>
<gene>
    <name evidence="7" type="ORF">ORQ98_03935</name>
</gene>
<dbReference type="Pfam" id="PF14464">
    <property type="entry name" value="Prok-JAB"/>
    <property type="match status" value="1"/>
</dbReference>
<sequence length="148" mass="16913">MTIYITTEINHAMLNHAQQNYPSESCGLIIGHSQTNHTTGYYYYSCNNQITTNSQRRFLIDPATYQEVEDNADKQGLTIISIVHSHPDHPAVPSEFDRLHAWPGISYIIISVVNSKVARYRSWQLTNDRSQFLPETIQVEGNTHASNY</sequence>
<dbReference type="InterPro" id="IPR000555">
    <property type="entry name" value="JAMM/MPN+_dom"/>
</dbReference>
<keyword evidence="8" id="KW-1185">Reference proteome</keyword>
<proteinExistence type="predicted"/>
<evidence type="ECO:0000256" key="3">
    <source>
        <dbReference type="ARBA" id="ARBA00022801"/>
    </source>
</evidence>
<evidence type="ECO:0000256" key="2">
    <source>
        <dbReference type="ARBA" id="ARBA00022723"/>
    </source>
</evidence>
<evidence type="ECO:0000313" key="7">
    <source>
        <dbReference type="EMBL" id="MDE1461107.1"/>
    </source>
</evidence>
<keyword evidence="3" id="KW-0378">Hydrolase</keyword>
<comment type="caution">
    <text evidence="7">The sequence shown here is derived from an EMBL/GenBank/DDBJ whole genome shotgun (WGS) entry which is preliminary data.</text>
</comment>
<feature type="domain" description="JAB1/MPN/MOV34 metalloenzyme" evidence="6">
    <location>
        <begin position="2"/>
        <end position="135"/>
    </location>
</feature>
<evidence type="ECO:0000256" key="1">
    <source>
        <dbReference type="ARBA" id="ARBA00022670"/>
    </source>
</evidence>
<dbReference type="PANTHER" id="PTHR34858:SF1">
    <property type="entry name" value="CYSO-CYSTEINE PEPTIDASE"/>
    <property type="match status" value="1"/>
</dbReference>
<evidence type="ECO:0000313" key="8">
    <source>
        <dbReference type="Proteomes" id="UP001528823"/>
    </source>
</evidence>
<dbReference type="Gene3D" id="3.40.140.10">
    <property type="entry name" value="Cytidine Deaminase, domain 2"/>
    <property type="match status" value="1"/>
</dbReference>
<evidence type="ECO:0000259" key="6">
    <source>
        <dbReference type="SMART" id="SM00232"/>
    </source>
</evidence>
<dbReference type="PANTHER" id="PTHR34858">
    <property type="entry name" value="CYSO-CYSTEINE PEPTIDASE"/>
    <property type="match status" value="1"/>
</dbReference>
<dbReference type="RefSeq" id="WP_274687474.1">
    <property type="nucleotide sequence ID" value="NZ_JAPMOU010000003.1"/>
</dbReference>
<reference evidence="7 8" key="1">
    <citation type="submission" date="2022-11" db="EMBL/GenBank/DDBJ databases">
        <title>Spartinivicinus poritis sp. nov., isolated from scleractinian coral Porites lutea.</title>
        <authorList>
            <person name="Zhang G."/>
            <person name="Cai L."/>
            <person name="Wei Q."/>
        </authorList>
    </citation>
    <scope>NUCLEOTIDE SEQUENCE [LARGE SCALE GENOMIC DNA]</scope>
    <source>
        <strain evidence="7 8">A2-2</strain>
    </source>
</reference>
<dbReference type="CDD" id="cd08070">
    <property type="entry name" value="MPN_like"/>
    <property type="match status" value="1"/>
</dbReference>
<protein>
    <submittedName>
        <fullName evidence="7">M67 family metallopeptidase</fullName>
    </submittedName>
</protein>
<keyword evidence="1" id="KW-0645">Protease</keyword>
<evidence type="ECO:0000256" key="4">
    <source>
        <dbReference type="ARBA" id="ARBA00022833"/>
    </source>
</evidence>
<dbReference type="InterPro" id="IPR051929">
    <property type="entry name" value="VirAsm_ModProt"/>
</dbReference>
<accession>A0ABT5U420</accession>
<dbReference type="InterPro" id="IPR028090">
    <property type="entry name" value="JAB_dom_prok"/>
</dbReference>
<dbReference type="SMART" id="SM00232">
    <property type="entry name" value="JAB_MPN"/>
    <property type="match status" value="1"/>
</dbReference>
<dbReference type="EMBL" id="JAPMOU010000003">
    <property type="protein sequence ID" value="MDE1461107.1"/>
    <property type="molecule type" value="Genomic_DNA"/>
</dbReference>
<evidence type="ECO:0000256" key="5">
    <source>
        <dbReference type="ARBA" id="ARBA00023049"/>
    </source>
</evidence>
<dbReference type="SUPFAM" id="SSF102712">
    <property type="entry name" value="JAB1/MPN domain"/>
    <property type="match status" value="1"/>
</dbReference>
<keyword evidence="4" id="KW-0862">Zinc</keyword>